<evidence type="ECO:0000256" key="8">
    <source>
        <dbReference type="PIRSR" id="PIRSR630616-3"/>
    </source>
</evidence>
<accession>A0A1Y5IE05</accession>
<evidence type="ECO:0000313" key="13">
    <source>
        <dbReference type="EMBL" id="OUS46293.1"/>
    </source>
</evidence>
<dbReference type="EMBL" id="KZ155784">
    <property type="protein sequence ID" value="OUS46293.1"/>
    <property type="molecule type" value="Genomic_DNA"/>
</dbReference>
<sequence>MEEESEGGADAKTPSEAVAEERKWTPTLVGDLRASRLMVRGGEDAGSSGRWSASTSEDLEWDERSGSRVAALETLREDVGDDDLLGMTDPDEVTSVGSGGWRYRLDDFQLVEVIGRGRYSVVYEAVYRRMNTRVALKCYIKDKLKAHVFEQIAHEIAVYSRLKHPNIAAFHGSFVDPETGNYYIVHECMRRGDVFNALARTGGKFSERRAVSMVLKPVIEAIRYLHQNRVVHRDLKPENVLLTEDGSSKLIDFGFALHLDWYKPLGRLGTTDYMAPEVVKCDKAYRDANAKLSKEGYGEAIDYWSIGCFAYELIVGFPPFQSTSRESIYSLITARHFRVPAFVSEEASDFIHKCLVLEPGERIKPREMLKHPWIVANSTLEDEGVESLERSCVHEEIGTPTRSATARSMVLRSLQSVSSKFSNTRITPQALDSLREELDWQYASRPSLERGEIDRSSEAFTTSTSTVEGVDIVRARSFSLSHRLRRFGSTFAFRFRNRD</sequence>
<keyword evidence="2" id="KW-0808">Transferase</keyword>
<evidence type="ECO:0000259" key="12">
    <source>
        <dbReference type="PROSITE" id="PS50011"/>
    </source>
</evidence>
<feature type="binding site" evidence="7">
    <location>
        <position position="252"/>
    </location>
    <ligand>
        <name>ATP</name>
        <dbReference type="ChEBI" id="CHEBI:30616"/>
    </ligand>
</feature>
<evidence type="ECO:0000256" key="1">
    <source>
        <dbReference type="ARBA" id="ARBA00022527"/>
    </source>
</evidence>
<dbReference type="AlphaFoldDB" id="A0A1Y5IE05"/>
<name>A0A1Y5IE05_OSTTA</name>
<feature type="active site" description="Proton acceptor" evidence="6">
    <location>
        <position position="234"/>
    </location>
</feature>
<dbReference type="SUPFAM" id="SSF56112">
    <property type="entry name" value="Protein kinase-like (PK-like)"/>
    <property type="match status" value="1"/>
</dbReference>
<evidence type="ECO:0000256" key="4">
    <source>
        <dbReference type="ARBA" id="ARBA00022777"/>
    </source>
</evidence>
<keyword evidence="3 7" id="KW-0547">Nucleotide-binding</keyword>
<dbReference type="InterPro" id="IPR008271">
    <property type="entry name" value="Ser/Thr_kinase_AS"/>
</dbReference>
<keyword evidence="5 7" id="KW-0067">ATP-binding</keyword>
<organism evidence="13">
    <name type="scientific">Ostreococcus tauri</name>
    <name type="common">Marine green alga</name>
    <dbReference type="NCBI Taxonomy" id="70448"/>
    <lineage>
        <taxon>Eukaryota</taxon>
        <taxon>Viridiplantae</taxon>
        <taxon>Chlorophyta</taxon>
        <taxon>Mamiellophyceae</taxon>
        <taxon>Mamiellales</taxon>
        <taxon>Bathycoccaceae</taxon>
        <taxon>Ostreococcus</taxon>
    </lineage>
</organism>
<dbReference type="eggNOG" id="KOG0580">
    <property type="taxonomic scope" value="Eukaryota"/>
</dbReference>
<feature type="cross-link" description="Glycyl lysine isopeptide (Lys-Gly) (interchain with G-Cter in SUMO2)" evidence="8">
    <location>
        <position position="236"/>
    </location>
</feature>
<evidence type="ECO:0000256" key="3">
    <source>
        <dbReference type="ARBA" id="ARBA00022741"/>
    </source>
</evidence>
<dbReference type="InterPro" id="IPR000719">
    <property type="entry name" value="Prot_kinase_dom"/>
</dbReference>
<dbReference type="PROSITE" id="PS00108">
    <property type="entry name" value="PROTEIN_KINASE_ST"/>
    <property type="match status" value="1"/>
</dbReference>
<dbReference type="Pfam" id="PF00069">
    <property type="entry name" value="Pkinase"/>
    <property type="match status" value="1"/>
</dbReference>
<dbReference type="GO" id="GO:0005524">
    <property type="term" value="F:ATP binding"/>
    <property type="evidence" value="ECO:0007669"/>
    <property type="project" value="UniProtKB-UniRule"/>
</dbReference>
<dbReference type="PROSITE" id="PS50011">
    <property type="entry name" value="PROTEIN_KINASE_DOM"/>
    <property type="match status" value="1"/>
</dbReference>
<evidence type="ECO:0000256" key="9">
    <source>
        <dbReference type="PROSITE-ProRule" id="PRU10141"/>
    </source>
</evidence>
<keyword evidence="1 10" id="KW-0723">Serine/threonine-protein kinase</keyword>
<feature type="region of interest" description="Disordered" evidence="11">
    <location>
        <begin position="40"/>
        <end position="64"/>
    </location>
</feature>
<feature type="binding site" evidence="7 9">
    <location>
        <position position="137"/>
    </location>
    <ligand>
        <name>ATP</name>
        <dbReference type="ChEBI" id="CHEBI:30616"/>
    </ligand>
</feature>
<evidence type="ECO:0000256" key="11">
    <source>
        <dbReference type="SAM" id="MobiDB-lite"/>
    </source>
</evidence>
<dbReference type="Proteomes" id="UP000195557">
    <property type="component" value="Unassembled WGS sequence"/>
</dbReference>
<evidence type="ECO:0000256" key="7">
    <source>
        <dbReference type="PIRSR" id="PIRSR630616-2"/>
    </source>
</evidence>
<dbReference type="Gene3D" id="1.10.510.10">
    <property type="entry name" value="Transferase(Phosphotransferase) domain 1"/>
    <property type="match status" value="1"/>
</dbReference>
<dbReference type="InterPro" id="IPR017441">
    <property type="entry name" value="Protein_kinase_ATP_BS"/>
</dbReference>
<gene>
    <name evidence="13" type="ORF">BE221DRAFT_192288</name>
</gene>
<evidence type="ECO:0000256" key="2">
    <source>
        <dbReference type="ARBA" id="ARBA00022679"/>
    </source>
</evidence>
<evidence type="ECO:0000256" key="6">
    <source>
        <dbReference type="PIRSR" id="PIRSR630616-1"/>
    </source>
</evidence>
<feature type="domain" description="Protein kinase" evidence="12">
    <location>
        <begin position="108"/>
        <end position="374"/>
    </location>
</feature>
<feature type="binding site" evidence="7">
    <location>
        <begin position="238"/>
        <end position="239"/>
    </location>
    <ligand>
        <name>ATP</name>
        <dbReference type="ChEBI" id="CHEBI:30616"/>
    </ligand>
</feature>
<reference evidence="13" key="1">
    <citation type="submission" date="2017-04" db="EMBL/GenBank/DDBJ databases">
        <title>Population genomics of picophytoplankton unveils novel chromosome hypervariability.</title>
        <authorList>
            <consortium name="DOE Joint Genome Institute"/>
            <person name="Blanc-Mathieu R."/>
            <person name="Krasovec M."/>
            <person name="Hebrard M."/>
            <person name="Yau S."/>
            <person name="Desgranges E."/>
            <person name="Martin J."/>
            <person name="Schackwitz W."/>
            <person name="Kuo A."/>
            <person name="Salin G."/>
            <person name="Donnadieu C."/>
            <person name="Desdevises Y."/>
            <person name="Sanchez-Ferandin S."/>
            <person name="Moreau H."/>
            <person name="Rivals E."/>
            <person name="Grigoriev I.V."/>
            <person name="Grimsley N."/>
            <person name="Eyre-Walker A."/>
            <person name="Piganeau G."/>
        </authorList>
    </citation>
    <scope>NUCLEOTIDE SEQUENCE [LARGE SCALE GENOMIC DNA]</scope>
    <source>
        <strain evidence="13">RCC 1115</strain>
    </source>
</reference>
<dbReference type="PANTHER" id="PTHR24350">
    <property type="entry name" value="SERINE/THREONINE-PROTEIN KINASE IAL-RELATED"/>
    <property type="match status" value="1"/>
</dbReference>
<feature type="binding site" evidence="7">
    <location>
        <position position="118"/>
    </location>
    <ligand>
        <name>ATP</name>
        <dbReference type="ChEBI" id="CHEBI:30616"/>
    </ligand>
</feature>
<evidence type="ECO:0000256" key="5">
    <source>
        <dbReference type="ARBA" id="ARBA00022840"/>
    </source>
</evidence>
<protein>
    <submittedName>
        <fullName evidence="13">CALK protein</fullName>
    </submittedName>
</protein>
<dbReference type="GO" id="GO:0004674">
    <property type="term" value="F:protein serine/threonine kinase activity"/>
    <property type="evidence" value="ECO:0007669"/>
    <property type="project" value="UniProtKB-KW"/>
</dbReference>
<proteinExistence type="inferred from homology"/>
<dbReference type="InterPro" id="IPR030616">
    <property type="entry name" value="Aur-like"/>
</dbReference>
<keyword evidence="4" id="KW-0418">Kinase</keyword>
<dbReference type="PROSITE" id="PS00107">
    <property type="entry name" value="PROTEIN_KINASE_ATP"/>
    <property type="match status" value="1"/>
</dbReference>
<dbReference type="InterPro" id="IPR011009">
    <property type="entry name" value="Kinase-like_dom_sf"/>
</dbReference>
<dbReference type="SMART" id="SM00220">
    <property type="entry name" value="S_TKc"/>
    <property type="match status" value="1"/>
</dbReference>
<comment type="similarity">
    <text evidence="10">Belongs to the protein kinase superfamily.</text>
</comment>
<evidence type="ECO:0000256" key="10">
    <source>
        <dbReference type="RuleBase" id="RU000304"/>
    </source>
</evidence>
<feature type="region of interest" description="Disordered" evidence="11">
    <location>
        <begin position="1"/>
        <end position="25"/>
    </location>
</feature>